<dbReference type="Proteomes" id="UP000886674">
    <property type="component" value="Unassembled WGS sequence"/>
</dbReference>
<evidence type="ECO:0000313" key="1">
    <source>
        <dbReference type="EMBL" id="MCG7978479.1"/>
    </source>
</evidence>
<evidence type="ECO:0008006" key="3">
    <source>
        <dbReference type="Google" id="ProtNLM"/>
    </source>
</evidence>
<reference evidence="1" key="1">
    <citation type="journal article" date="2021" name="Proc. Natl. Acad. Sci. U.S.A.">
        <title>Global biogeography of chemosynthetic symbionts reveals both localized and globally distributed symbiont groups. .</title>
        <authorList>
            <person name="Osvatic J.T."/>
            <person name="Wilkins L.G.E."/>
            <person name="Leibrecht L."/>
            <person name="Leray M."/>
            <person name="Zauner S."/>
            <person name="Polzin J."/>
            <person name="Camacho Y."/>
            <person name="Gros O."/>
            <person name="van Gils J.A."/>
            <person name="Eisen J.A."/>
            <person name="Petersen J.M."/>
            <person name="Yuen B."/>
        </authorList>
    </citation>
    <scope>NUCLEOTIDE SEQUENCE</scope>
    <source>
        <strain evidence="1">MAGclacostrist055</strain>
    </source>
</reference>
<accession>A0A9E4NKH4</accession>
<sequence>MGQAENSKLLLVVHTYLEISANAANVRIISARPATKQEQRQYEADPGA</sequence>
<organism evidence="1 2">
    <name type="scientific">Candidatus Thiodiazotropha taylori</name>
    <dbReference type="NCBI Taxonomy" id="2792791"/>
    <lineage>
        <taxon>Bacteria</taxon>
        <taxon>Pseudomonadati</taxon>
        <taxon>Pseudomonadota</taxon>
        <taxon>Gammaproteobacteria</taxon>
        <taxon>Chromatiales</taxon>
        <taxon>Sedimenticolaceae</taxon>
        <taxon>Candidatus Thiodiazotropha</taxon>
    </lineage>
</organism>
<proteinExistence type="predicted"/>
<gene>
    <name evidence="1" type="ORF">JAY77_10120</name>
</gene>
<comment type="caution">
    <text evidence="1">The sequence shown here is derived from an EMBL/GenBank/DDBJ whole genome shotgun (WGS) entry which is preliminary data.</text>
</comment>
<dbReference type="InterPro" id="IPR038573">
    <property type="entry name" value="BrnT_sf"/>
</dbReference>
<dbReference type="Gene3D" id="3.10.450.530">
    <property type="entry name" value="Ribonuclease toxin, BrnT, of type II toxin-antitoxin system"/>
    <property type="match status" value="1"/>
</dbReference>
<evidence type="ECO:0000313" key="2">
    <source>
        <dbReference type="Proteomes" id="UP000886674"/>
    </source>
</evidence>
<name>A0A9E4NKH4_9GAMM</name>
<dbReference type="EMBL" id="JAEPCR010000043">
    <property type="protein sequence ID" value="MCG7978479.1"/>
    <property type="molecule type" value="Genomic_DNA"/>
</dbReference>
<dbReference type="AlphaFoldDB" id="A0A9E4NKH4"/>
<protein>
    <recommendedName>
        <fullName evidence="3">BrnT family toxin</fullName>
    </recommendedName>
</protein>